<dbReference type="InterPro" id="IPR029063">
    <property type="entry name" value="SAM-dependent_MTases_sf"/>
</dbReference>
<sequence length="179" mass="20206">MKLHLGCGSKYIDGWYHVDALPLPHVDHVGPVEDLHFIPDASVELIYASHVLEHFGRRTYLQALREWRRVLQPGGVLRLAVPDFGAVAHLYVEGKLPRGIEDVRGLVSGGQRDSYDFHGMIFDEASLSAALREAGFRATRRWDWRKTEHSHIDDYSQAYLPHLDKENGVLVSLSIEGVA</sequence>
<keyword evidence="2" id="KW-0808">Transferase</keyword>
<dbReference type="Gene3D" id="3.40.50.150">
    <property type="entry name" value="Vaccinia Virus protein VP39"/>
    <property type="match status" value="1"/>
</dbReference>
<dbReference type="CDD" id="cd02440">
    <property type="entry name" value="AdoMet_MTases"/>
    <property type="match status" value="1"/>
</dbReference>
<feature type="domain" description="Methyltransferase type 11" evidence="1">
    <location>
        <begin position="28"/>
        <end position="77"/>
    </location>
</feature>
<dbReference type="AlphaFoldDB" id="A0A933L2Z4"/>
<dbReference type="SUPFAM" id="SSF53335">
    <property type="entry name" value="S-adenosyl-L-methionine-dependent methyltransferases"/>
    <property type="match status" value="1"/>
</dbReference>
<dbReference type="GO" id="GO:0032259">
    <property type="term" value="P:methylation"/>
    <property type="evidence" value="ECO:0007669"/>
    <property type="project" value="UniProtKB-KW"/>
</dbReference>
<name>A0A933L2Z4_9HYPH</name>
<comment type="caution">
    <text evidence="2">The sequence shown here is derived from an EMBL/GenBank/DDBJ whole genome shotgun (WGS) entry which is preliminary data.</text>
</comment>
<evidence type="ECO:0000313" key="3">
    <source>
        <dbReference type="Proteomes" id="UP000782610"/>
    </source>
</evidence>
<dbReference type="GO" id="GO:0008757">
    <property type="term" value="F:S-adenosylmethionine-dependent methyltransferase activity"/>
    <property type="evidence" value="ECO:0007669"/>
    <property type="project" value="InterPro"/>
</dbReference>
<gene>
    <name evidence="2" type="ORF">HY834_07200</name>
</gene>
<dbReference type="EMBL" id="JACRAF010000021">
    <property type="protein sequence ID" value="MBI4921521.1"/>
    <property type="molecule type" value="Genomic_DNA"/>
</dbReference>
<dbReference type="Pfam" id="PF08241">
    <property type="entry name" value="Methyltransf_11"/>
    <property type="match status" value="1"/>
</dbReference>
<protein>
    <submittedName>
        <fullName evidence="2">Methyltransferase domain-containing protein</fullName>
    </submittedName>
</protein>
<reference evidence="2" key="1">
    <citation type="submission" date="2020-07" db="EMBL/GenBank/DDBJ databases">
        <title>Huge and variable diversity of episymbiotic CPR bacteria and DPANN archaea in groundwater ecosystems.</title>
        <authorList>
            <person name="He C.Y."/>
            <person name="Keren R."/>
            <person name="Whittaker M."/>
            <person name="Farag I.F."/>
            <person name="Doudna J."/>
            <person name="Cate J.H.D."/>
            <person name="Banfield J.F."/>
        </authorList>
    </citation>
    <scope>NUCLEOTIDE SEQUENCE</scope>
    <source>
        <strain evidence="2">NC_groundwater_1586_Pr3_B-0.1um_66_15</strain>
    </source>
</reference>
<dbReference type="Proteomes" id="UP000782610">
    <property type="component" value="Unassembled WGS sequence"/>
</dbReference>
<dbReference type="InterPro" id="IPR013216">
    <property type="entry name" value="Methyltransf_11"/>
</dbReference>
<accession>A0A933L2Z4</accession>
<keyword evidence="2" id="KW-0489">Methyltransferase</keyword>
<evidence type="ECO:0000259" key="1">
    <source>
        <dbReference type="Pfam" id="PF08241"/>
    </source>
</evidence>
<proteinExistence type="predicted"/>
<evidence type="ECO:0000313" key="2">
    <source>
        <dbReference type="EMBL" id="MBI4921521.1"/>
    </source>
</evidence>
<organism evidence="2 3">
    <name type="scientific">Devosia nanyangense</name>
    <dbReference type="NCBI Taxonomy" id="1228055"/>
    <lineage>
        <taxon>Bacteria</taxon>
        <taxon>Pseudomonadati</taxon>
        <taxon>Pseudomonadota</taxon>
        <taxon>Alphaproteobacteria</taxon>
        <taxon>Hyphomicrobiales</taxon>
        <taxon>Devosiaceae</taxon>
        <taxon>Devosia</taxon>
    </lineage>
</organism>